<dbReference type="InterPro" id="IPR035959">
    <property type="entry name" value="RutC-like_sf"/>
</dbReference>
<evidence type="ECO:0000313" key="1">
    <source>
        <dbReference type="EMBL" id="PRY66687.1"/>
    </source>
</evidence>
<dbReference type="InterPro" id="IPR035709">
    <property type="entry name" value="YoaB-like"/>
</dbReference>
<comment type="caution">
    <text evidence="1">The sequence shown here is derived from an EMBL/GenBank/DDBJ whole genome shotgun (WGS) entry which is preliminary data.</text>
</comment>
<dbReference type="Pfam" id="PF01042">
    <property type="entry name" value="Ribonuc_L-PSP"/>
    <property type="match status" value="1"/>
</dbReference>
<dbReference type="RefSeq" id="WP_106373635.1">
    <property type="nucleotide sequence ID" value="NZ_PVTK01000001.1"/>
</dbReference>
<sequence length="119" mass="12842">MTIERHDTKARMSRAVIHQGVAYLCGQVAGPEARNGDITEQTQSMLARVDALLKEIGSSREQLLSATLYLKDGDDFAAMNAVWDAWVPEGHAPARTCVCAPMPADELKVEITVTTAVSA</sequence>
<evidence type="ECO:0000313" key="2">
    <source>
        <dbReference type="Proteomes" id="UP000237647"/>
    </source>
</evidence>
<dbReference type="EMBL" id="PVTK01000001">
    <property type="protein sequence ID" value="PRY66687.1"/>
    <property type="molecule type" value="Genomic_DNA"/>
</dbReference>
<organism evidence="1 2">
    <name type="scientific">Vreelandella songnenensis</name>
    <dbReference type="NCBI Taxonomy" id="1176243"/>
    <lineage>
        <taxon>Bacteria</taxon>
        <taxon>Pseudomonadati</taxon>
        <taxon>Pseudomonadota</taxon>
        <taxon>Gammaproteobacteria</taxon>
        <taxon>Oceanospirillales</taxon>
        <taxon>Halomonadaceae</taxon>
        <taxon>Vreelandella</taxon>
    </lineage>
</organism>
<protein>
    <submittedName>
        <fullName evidence="1">Enamine deaminase RidA (YjgF/YER057c/UK114 family)</fullName>
    </submittedName>
</protein>
<keyword evidence="2" id="KW-1185">Reference proteome</keyword>
<dbReference type="InterPro" id="IPR006175">
    <property type="entry name" value="YjgF/YER057c/UK114"/>
</dbReference>
<dbReference type="AlphaFoldDB" id="A0A2T0V999"/>
<proteinExistence type="predicted"/>
<dbReference type="Proteomes" id="UP000237647">
    <property type="component" value="Unassembled WGS sequence"/>
</dbReference>
<dbReference type="PANTHER" id="PTHR47328">
    <property type="match status" value="1"/>
</dbReference>
<dbReference type="OrthoDB" id="6899345at2"/>
<dbReference type="Gene3D" id="3.30.1330.40">
    <property type="entry name" value="RutC-like"/>
    <property type="match status" value="1"/>
</dbReference>
<accession>A0A2T0V999</accession>
<dbReference type="SUPFAM" id="SSF55298">
    <property type="entry name" value="YjgF-like"/>
    <property type="match status" value="1"/>
</dbReference>
<reference evidence="1 2" key="1">
    <citation type="submission" date="2018-03" db="EMBL/GenBank/DDBJ databases">
        <title>Genomic Encyclopedia of Type Strains, Phase III (KMG-III): the genomes of soil and plant-associated and newly described type strains.</title>
        <authorList>
            <person name="Whitman W."/>
        </authorList>
    </citation>
    <scope>NUCLEOTIDE SEQUENCE [LARGE SCALE GENOMIC DNA]</scope>
    <source>
        <strain evidence="1 2">CGMCC 1.12152</strain>
    </source>
</reference>
<dbReference type="CDD" id="cd06150">
    <property type="entry name" value="YjgF_YER057c_UK114_like_2"/>
    <property type="match status" value="1"/>
</dbReference>
<dbReference type="PANTHER" id="PTHR47328:SF1">
    <property type="entry name" value="RUTC FAMILY PROTEIN YOAB"/>
    <property type="match status" value="1"/>
</dbReference>
<name>A0A2T0V999_9GAMM</name>
<gene>
    <name evidence="1" type="ORF">B0H98_101682</name>
</gene>